<feature type="domain" description="Serine aminopeptidase S33" evidence="1">
    <location>
        <begin position="78"/>
        <end position="175"/>
    </location>
</feature>
<evidence type="ECO:0000313" key="2">
    <source>
        <dbReference type="EMBL" id="SEA13791.1"/>
    </source>
</evidence>
<name>A0A1H3YRF6_9RHOB</name>
<gene>
    <name evidence="2" type="ORF">SAMN05444370_103204</name>
</gene>
<keyword evidence="3" id="KW-1185">Reference proteome</keyword>
<dbReference type="RefSeq" id="WP_093250569.1">
    <property type="nucleotide sequence ID" value="NZ_FNQM01000003.1"/>
</dbReference>
<accession>A0A1H3YRF6</accession>
<organism evidence="2 3">
    <name type="scientific">Rubrimonas cliftonensis</name>
    <dbReference type="NCBI Taxonomy" id="89524"/>
    <lineage>
        <taxon>Bacteria</taxon>
        <taxon>Pseudomonadati</taxon>
        <taxon>Pseudomonadota</taxon>
        <taxon>Alphaproteobacteria</taxon>
        <taxon>Rhodobacterales</taxon>
        <taxon>Paracoccaceae</taxon>
        <taxon>Rubrimonas</taxon>
    </lineage>
</organism>
<dbReference type="PANTHER" id="PTHR43265">
    <property type="entry name" value="ESTERASE ESTD"/>
    <property type="match status" value="1"/>
</dbReference>
<dbReference type="PANTHER" id="PTHR43265:SF1">
    <property type="entry name" value="ESTERASE ESTD"/>
    <property type="match status" value="1"/>
</dbReference>
<dbReference type="OrthoDB" id="9806163at2"/>
<dbReference type="Proteomes" id="UP000198703">
    <property type="component" value="Unassembled WGS sequence"/>
</dbReference>
<reference evidence="2 3" key="1">
    <citation type="submission" date="2016-10" db="EMBL/GenBank/DDBJ databases">
        <authorList>
            <person name="de Groot N.N."/>
        </authorList>
    </citation>
    <scope>NUCLEOTIDE SEQUENCE [LARGE SCALE GENOMIC DNA]</scope>
    <source>
        <strain evidence="2 3">DSM 15345</strain>
    </source>
</reference>
<dbReference type="InterPro" id="IPR029058">
    <property type="entry name" value="AB_hydrolase_fold"/>
</dbReference>
<evidence type="ECO:0000313" key="3">
    <source>
        <dbReference type="Proteomes" id="UP000198703"/>
    </source>
</evidence>
<proteinExistence type="predicted"/>
<protein>
    <recommendedName>
        <fullName evidence="1">Serine aminopeptidase S33 domain-containing protein</fullName>
    </recommendedName>
</protein>
<sequence>MVFLLSTGAAAGAGLDACPPAPARHAAAAERTLRIETPDGRIAATFARPEGVEPAALALMLHGYTGARDEFPVQGGEGMFARAARAFAERGVASLRIDFIGSGESDGAWADTTFETQARDALRARDFLAATVGREGAPLGVLGFSQGGLVALKAAREGGFDRVALWNPVLAPRETYRAIFGDALDAGFAAAAEGPGGAQVAGTGLRPGFFAGVAAADPAADAVAIAAPLLAVSGARDMLAAQGPARAEALAAARAAPTTAVAVAGGHDLGAVGEPALLDAVIACTAGFLLGLAPRP</sequence>
<evidence type="ECO:0000259" key="1">
    <source>
        <dbReference type="Pfam" id="PF12146"/>
    </source>
</evidence>
<dbReference type="InterPro" id="IPR053145">
    <property type="entry name" value="AB_hydrolase_Est10"/>
</dbReference>
<dbReference type="Gene3D" id="3.40.50.1820">
    <property type="entry name" value="alpha/beta hydrolase"/>
    <property type="match status" value="1"/>
</dbReference>
<dbReference type="InterPro" id="IPR022742">
    <property type="entry name" value="Hydrolase_4"/>
</dbReference>
<dbReference type="SUPFAM" id="SSF53474">
    <property type="entry name" value="alpha/beta-Hydrolases"/>
    <property type="match status" value="1"/>
</dbReference>
<dbReference type="AlphaFoldDB" id="A0A1H3YRF6"/>
<dbReference type="Pfam" id="PF12146">
    <property type="entry name" value="Hydrolase_4"/>
    <property type="match status" value="1"/>
</dbReference>
<dbReference type="GO" id="GO:0052689">
    <property type="term" value="F:carboxylic ester hydrolase activity"/>
    <property type="evidence" value="ECO:0007669"/>
    <property type="project" value="TreeGrafter"/>
</dbReference>
<dbReference type="STRING" id="89524.SAMN05444370_103204"/>
<dbReference type="EMBL" id="FNQM01000003">
    <property type="protein sequence ID" value="SEA13791.1"/>
    <property type="molecule type" value="Genomic_DNA"/>
</dbReference>